<evidence type="ECO:0008006" key="4">
    <source>
        <dbReference type="Google" id="ProtNLM"/>
    </source>
</evidence>
<dbReference type="RefSeq" id="WP_102064127.1">
    <property type="nucleotide sequence ID" value="NZ_PKQE01000001.1"/>
</dbReference>
<comment type="caution">
    <text evidence="2">The sequence shown here is derived from an EMBL/GenBank/DDBJ whole genome shotgun (WGS) entry which is preliminary data.</text>
</comment>
<dbReference type="EMBL" id="PKQE01000001">
    <property type="protein sequence ID" value="PLC43491.1"/>
    <property type="molecule type" value="Genomic_DNA"/>
</dbReference>
<dbReference type="OrthoDB" id="9049917at2"/>
<protein>
    <recommendedName>
        <fullName evidence="4">Virulence factor</fullName>
    </recommendedName>
</protein>
<organism evidence="2 3">
    <name type="scientific">Ralstonia pickettii</name>
    <name type="common">Burkholderia pickettii</name>
    <dbReference type="NCBI Taxonomy" id="329"/>
    <lineage>
        <taxon>Bacteria</taxon>
        <taxon>Pseudomonadati</taxon>
        <taxon>Pseudomonadota</taxon>
        <taxon>Betaproteobacteria</taxon>
        <taxon>Burkholderiales</taxon>
        <taxon>Burkholderiaceae</taxon>
        <taxon>Ralstonia</taxon>
    </lineage>
</organism>
<dbReference type="PROSITE" id="PS51257">
    <property type="entry name" value="PROKAR_LIPOPROTEIN"/>
    <property type="match status" value="1"/>
</dbReference>
<evidence type="ECO:0000313" key="3">
    <source>
        <dbReference type="Proteomes" id="UP000234456"/>
    </source>
</evidence>
<dbReference type="Proteomes" id="UP000234456">
    <property type="component" value="Unassembled WGS sequence"/>
</dbReference>
<keyword evidence="1" id="KW-0732">Signal</keyword>
<sequence>MRDSFHLIAYRRAATHVLAAACLLLSACQSGVQMPTNKTYYRQPIAWPRMQTQAQQGHQGQAPAAVLLGVQWLNPLMWRDYPTQWNLLWAQGLAQPNDDDLQAKRFKLGDAVGQLTLGLSRHERLEDFPHVKRDRFESALSKLITAPLLTFNDYLENPNYFYSLKRGTSRPNYFDPNVFFGLPREWLNTPTYLDDTHPSTGQKDLLEEQKAMGMPAPSILAYDAAHAEERMRDYWVTLHKDDRGRTVRGTRVFPEMIIGERTLSLLAVRRLVFHEIASDAQAKSMLLNPDGRLPNVTVSAGDTNVGFYNLQDALKFLAQHPDKLAWVWNVDAPNYPMGEQTNENTALLILGHPSADWGYTALASIYTPHQHQGAIGNKAANPGGAWTGLMQAVQAQASEQHPVERVYYDVPKHADNVTSLMRPLRAAIHQQWPDLDQIANVYSVAEHMEGPARAASFAVNAAFAAAYADQSGKSAVVTSVADSADSWAVLIGPPPGWQPKPPVTYWPRARGENRAYWAWFGERTDGNQANVQ</sequence>
<accession>A0A2N4TV09</accession>
<evidence type="ECO:0000313" key="2">
    <source>
        <dbReference type="EMBL" id="PLC43491.1"/>
    </source>
</evidence>
<feature type="signal peptide" evidence="1">
    <location>
        <begin position="1"/>
        <end position="19"/>
    </location>
</feature>
<dbReference type="AlphaFoldDB" id="A0A2N4TV09"/>
<evidence type="ECO:0000256" key="1">
    <source>
        <dbReference type="SAM" id="SignalP"/>
    </source>
</evidence>
<feature type="chain" id="PRO_5014691288" description="Virulence factor" evidence="1">
    <location>
        <begin position="20"/>
        <end position="532"/>
    </location>
</feature>
<name>A0A2N4TV09_RALPI</name>
<reference evidence="2 3" key="1">
    <citation type="submission" date="2017-12" db="EMBL/GenBank/DDBJ databases">
        <title>Draft genome sequence of Ralstonia pickettii 52.</title>
        <authorList>
            <person name="Zheng B."/>
        </authorList>
    </citation>
    <scope>NUCLEOTIDE SEQUENCE [LARGE SCALE GENOMIC DNA]</scope>
    <source>
        <strain evidence="2 3">52</strain>
    </source>
</reference>
<proteinExistence type="predicted"/>
<gene>
    <name evidence="2" type="ORF">C0Q88_01855</name>
</gene>